<dbReference type="EMBL" id="CP006868">
    <property type="protein sequence ID" value="UXD21166.1"/>
    <property type="molecule type" value="Genomic_DNA"/>
</dbReference>
<dbReference type="Gene3D" id="3.40.50.12640">
    <property type="entry name" value="Phosphopantoate/pantothenate synthetase"/>
    <property type="match status" value="1"/>
</dbReference>
<name>A0A977PJ14_9CREN</name>
<dbReference type="PANTHER" id="PTHR40695:SF1">
    <property type="entry name" value="4-PHOSPHOPANTOATE--BETA-ALANINE LIGASE"/>
    <property type="match status" value="1"/>
</dbReference>
<comment type="similarity">
    <text evidence="5">Belongs to the archaeal phosphopantothenate synthetase family.</text>
</comment>
<dbReference type="GO" id="GO:0015937">
    <property type="term" value="P:coenzyme A biosynthetic process"/>
    <property type="evidence" value="ECO:0007669"/>
    <property type="project" value="UniProtKB-UniRule"/>
</dbReference>
<gene>
    <name evidence="6" type="ORF">IPA_00770</name>
</gene>
<reference evidence="6" key="1">
    <citation type="submission" date="2013-11" db="EMBL/GenBank/DDBJ databases">
        <title>Comparative genomics of Ignicoccus.</title>
        <authorList>
            <person name="Podar M."/>
        </authorList>
    </citation>
    <scope>NUCLEOTIDE SEQUENCE</scope>
    <source>
        <strain evidence="6">DSM 13166</strain>
    </source>
</reference>
<evidence type="ECO:0000256" key="1">
    <source>
        <dbReference type="ARBA" id="ARBA00022598"/>
    </source>
</evidence>
<feature type="binding site" evidence="5">
    <location>
        <begin position="186"/>
        <end position="187"/>
    </location>
    <ligand>
        <name>ATP</name>
        <dbReference type="ChEBI" id="CHEBI:30616"/>
    </ligand>
</feature>
<evidence type="ECO:0000256" key="2">
    <source>
        <dbReference type="ARBA" id="ARBA00022741"/>
    </source>
</evidence>
<keyword evidence="3 5" id="KW-0067">ATP-binding</keyword>
<dbReference type="KEGG" id="ipc:IPA_00770"/>
<dbReference type="HAMAP" id="MF_02224">
    <property type="entry name" value="PPS"/>
    <property type="match status" value="1"/>
</dbReference>
<feature type="binding site" evidence="5">
    <location>
        <begin position="198"/>
        <end position="199"/>
    </location>
    <ligand>
        <name>ATP</name>
        <dbReference type="ChEBI" id="CHEBI:30616"/>
    </ligand>
</feature>
<dbReference type="EC" id="6.3.2.36" evidence="5"/>
<dbReference type="Proteomes" id="UP001063698">
    <property type="component" value="Chromosome"/>
</dbReference>
<organism evidence="6 7">
    <name type="scientific">Ignicoccus pacificus DSM 13166</name>
    <dbReference type="NCBI Taxonomy" id="940294"/>
    <lineage>
        <taxon>Archaea</taxon>
        <taxon>Thermoproteota</taxon>
        <taxon>Thermoprotei</taxon>
        <taxon>Desulfurococcales</taxon>
        <taxon>Desulfurococcaceae</taxon>
        <taxon>Ignicoccus</taxon>
    </lineage>
</organism>
<evidence type="ECO:0000313" key="6">
    <source>
        <dbReference type="EMBL" id="UXD21166.1"/>
    </source>
</evidence>
<sequence>MSLIVPPDHPRYYSLLYRERIVEKAKEGVVVLQGLIAHGRGEAFDYMMGERTTPAALKAEKAAVALLKLAKHPVISVNGNLAALVPREIVMLSKALNAPLEVNLFYRSEERAKRIADLLKAHGAEEVLWKPDAEIEGLSSERRKVTRRGIASADVVLVALEDGDRTEALKRVGKKVIAIDLNPFSRTARMADITIVDNVIRAIPNMIKFAEEMSEEECKRTLEDFDNSLNLRESAKYLKEWVQRMIEEL</sequence>
<dbReference type="NCBIfam" id="NF041123">
    <property type="entry name" value="phpantohe_syn_Arch"/>
    <property type="match status" value="1"/>
</dbReference>
<dbReference type="InterPro" id="IPR038138">
    <property type="entry name" value="PPS/PS_sf"/>
</dbReference>
<keyword evidence="4 5" id="KW-0173">Coenzyme A biosynthesis</keyword>
<keyword evidence="2 5" id="KW-0547">Nucleotide-binding</keyword>
<dbReference type="Pfam" id="PF02006">
    <property type="entry name" value="PPS_PS"/>
    <property type="match status" value="1"/>
</dbReference>
<comment type="pathway">
    <text evidence="5">Cofactor biosynthesis; coenzyme A biosynthesis.</text>
</comment>
<keyword evidence="7" id="KW-1185">Reference proteome</keyword>
<dbReference type="InterPro" id="IPR002855">
    <property type="entry name" value="PPS/PS"/>
</dbReference>
<dbReference type="NCBIfam" id="NF010324">
    <property type="entry name" value="PRK13761.1"/>
    <property type="match status" value="1"/>
</dbReference>
<dbReference type="GO" id="GO:0005524">
    <property type="term" value="F:ATP binding"/>
    <property type="evidence" value="ECO:0007669"/>
    <property type="project" value="UniProtKB-KW"/>
</dbReference>
<feature type="binding site" evidence="5">
    <location>
        <begin position="180"/>
        <end position="182"/>
    </location>
    <ligand>
        <name>ATP</name>
        <dbReference type="ChEBI" id="CHEBI:30616"/>
    </ligand>
</feature>
<dbReference type="GO" id="GO:0016881">
    <property type="term" value="F:acid-amino acid ligase activity"/>
    <property type="evidence" value="ECO:0007669"/>
    <property type="project" value="UniProtKB-UniRule"/>
</dbReference>
<comment type="subunit">
    <text evidence="5">Homodimer.</text>
</comment>
<feature type="binding site" evidence="5">
    <location>
        <position position="40"/>
    </location>
    <ligand>
        <name>ATP</name>
        <dbReference type="ChEBI" id="CHEBI:30616"/>
    </ligand>
</feature>
<keyword evidence="1 5" id="KW-0436">Ligase</keyword>
<feature type="binding site" evidence="5">
    <location>
        <position position="18"/>
    </location>
    <ligand>
        <name>ATP</name>
        <dbReference type="ChEBI" id="CHEBI:30616"/>
    </ligand>
</feature>
<accession>A0A977PJ14</accession>
<proteinExistence type="inferred from homology"/>
<evidence type="ECO:0000256" key="5">
    <source>
        <dbReference type="HAMAP-Rule" id="MF_02224"/>
    </source>
</evidence>
<dbReference type="PIRSF" id="PIRSF004853">
    <property type="entry name" value="UCP004853"/>
    <property type="match status" value="1"/>
</dbReference>
<dbReference type="PANTHER" id="PTHR40695">
    <property type="entry name" value="4-PHOSPHOPANTOATE--BETA-ALANINE LIGASE"/>
    <property type="match status" value="1"/>
</dbReference>
<evidence type="ECO:0000313" key="7">
    <source>
        <dbReference type="Proteomes" id="UP001063698"/>
    </source>
</evidence>
<comment type="catalytic activity">
    <reaction evidence="5">
        <text>(R)-4-phosphopantoate + beta-alanine + ATP = (R)-4'-phosphopantothenate + AMP + diphosphate + H(+)</text>
        <dbReference type="Rhea" id="RHEA:27930"/>
        <dbReference type="ChEBI" id="CHEBI:10986"/>
        <dbReference type="ChEBI" id="CHEBI:15378"/>
        <dbReference type="ChEBI" id="CHEBI:30616"/>
        <dbReference type="ChEBI" id="CHEBI:33019"/>
        <dbReference type="ChEBI" id="CHEBI:57966"/>
        <dbReference type="ChEBI" id="CHEBI:61294"/>
        <dbReference type="ChEBI" id="CHEBI:456215"/>
        <dbReference type="EC" id="6.3.2.36"/>
    </reaction>
</comment>
<protein>
    <recommendedName>
        <fullName evidence="5">4-phosphopantoate--beta-alanine ligase</fullName>
        <ecNumber evidence="5">6.3.2.36</ecNumber>
    </recommendedName>
    <alternativeName>
        <fullName evidence="5">Phosphopantothenate synthetase</fullName>
        <shortName evidence="5">PPS</shortName>
    </alternativeName>
</protein>
<comment type="function">
    <text evidence="5">Catalyzes the condensation of (R)-4-phosphopantoate and beta-alanine to 4'-phosphopantothenate in the CoA biosynthesis pathway.</text>
</comment>
<evidence type="ECO:0000256" key="3">
    <source>
        <dbReference type="ARBA" id="ARBA00022840"/>
    </source>
</evidence>
<dbReference type="AlphaFoldDB" id="A0A977PJ14"/>
<evidence type="ECO:0000256" key="4">
    <source>
        <dbReference type="ARBA" id="ARBA00022993"/>
    </source>
</evidence>